<sequence>MQTTVRVPEDYSDRPGQWQKGKITVPARYQAVPFDGAMI</sequence>
<evidence type="ECO:0000313" key="2">
    <source>
        <dbReference type="Proteomes" id="UP000182306"/>
    </source>
</evidence>
<reference evidence="1 2" key="1">
    <citation type="submission" date="2015-10" db="EMBL/GenBank/DDBJ databases">
        <title>Genomic differences between typical nodule nitrogen-fixing rhizobial strains and those coming from bean seeds.</title>
        <authorList>
            <person name="Peralta H."/>
            <person name="Aguilar-Vera A."/>
            <person name="Diaz R."/>
            <person name="Mora Y."/>
            <person name="Martinez-Batallar G."/>
            <person name="Salazar E."/>
            <person name="Vargas-Lagunas C."/>
            <person name="Encarnacion S."/>
            <person name="Girard L."/>
            <person name="Mora J."/>
        </authorList>
    </citation>
    <scope>NUCLEOTIDE SEQUENCE [LARGE SCALE GENOMIC DNA]</scope>
    <source>
        <strain evidence="1 2">CFNEI 73</strain>
    </source>
</reference>
<organism evidence="1 2">
    <name type="scientific">Sinorhizobium americanum</name>
    <dbReference type="NCBI Taxonomy" id="194963"/>
    <lineage>
        <taxon>Bacteria</taxon>
        <taxon>Pseudomonadati</taxon>
        <taxon>Pseudomonadota</taxon>
        <taxon>Alphaproteobacteria</taxon>
        <taxon>Hyphomicrobiales</taxon>
        <taxon>Rhizobiaceae</taxon>
        <taxon>Sinorhizobium/Ensifer group</taxon>
        <taxon>Sinorhizobium</taxon>
    </lineage>
</organism>
<dbReference type="KEGG" id="same:SAMCFNEI73_Ch0384"/>
<dbReference type="Proteomes" id="UP000182306">
    <property type="component" value="Chromosome"/>
</dbReference>
<keyword evidence="2" id="KW-1185">Reference proteome</keyword>
<proteinExistence type="predicted"/>
<accession>A0A1L3LI31</accession>
<gene>
    <name evidence="1" type="ORF">SAMCFNEI73_Ch0384</name>
</gene>
<dbReference type="AlphaFoldDB" id="A0A1L3LI31"/>
<dbReference type="EMBL" id="CP013107">
    <property type="protein sequence ID" value="APG89716.1"/>
    <property type="molecule type" value="Genomic_DNA"/>
</dbReference>
<evidence type="ECO:0000313" key="1">
    <source>
        <dbReference type="EMBL" id="APG89716.1"/>
    </source>
</evidence>
<name>A0A1L3LI31_9HYPH</name>
<dbReference type="STRING" id="194963.SAMCFNEI73_Ch0384"/>
<protein>
    <submittedName>
        <fullName evidence="1">Uncharacterized protein</fullName>
    </submittedName>
</protein>